<dbReference type="Gene3D" id="3.90.1150.50">
    <property type="entry name" value="Transcription-repair-coupling factor, D7 domain"/>
    <property type="match status" value="1"/>
</dbReference>
<comment type="similarity">
    <text evidence="9">In the N-terminal section; belongs to the UvrB family.</text>
</comment>
<dbReference type="InterPro" id="IPR003711">
    <property type="entry name" value="CarD-like/TRCF_RID"/>
</dbReference>
<dbReference type="InterPro" id="IPR037235">
    <property type="entry name" value="TRCF-like_C_D7"/>
</dbReference>
<comment type="function">
    <text evidence="9">Couples transcription and DNA repair by recognizing RNA polymerase (RNAP) stalled at DNA lesions. Mediates ATP-dependent release of RNAP and its truncated transcript from the DNA, and recruitment of nucleotide excision repair machinery to the damaged site.</text>
</comment>
<dbReference type="PROSITE" id="PS51194">
    <property type="entry name" value="HELICASE_CTER"/>
    <property type="match status" value="1"/>
</dbReference>
<dbReference type="GO" id="GO:0016787">
    <property type="term" value="F:hydrolase activity"/>
    <property type="evidence" value="ECO:0007669"/>
    <property type="project" value="UniProtKB-KW"/>
</dbReference>
<evidence type="ECO:0000256" key="1">
    <source>
        <dbReference type="ARBA" id="ARBA00022490"/>
    </source>
</evidence>
<dbReference type="SUPFAM" id="SSF141259">
    <property type="entry name" value="CarD-like"/>
    <property type="match status" value="1"/>
</dbReference>
<dbReference type="KEGG" id="fia:NA23_10270"/>
<name>A0AAI8CNH4_FERIS</name>
<dbReference type="InterPro" id="IPR036101">
    <property type="entry name" value="CarD-like/TRCF_RID_sf"/>
</dbReference>
<dbReference type="GO" id="GO:0006355">
    <property type="term" value="P:regulation of DNA-templated transcription"/>
    <property type="evidence" value="ECO:0007669"/>
    <property type="project" value="UniProtKB-UniRule"/>
</dbReference>
<dbReference type="SUPFAM" id="SSF143517">
    <property type="entry name" value="TRCF domain-like"/>
    <property type="match status" value="1"/>
</dbReference>
<dbReference type="HAMAP" id="MF_00969">
    <property type="entry name" value="TRCF"/>
    <property type="match status" value="1"/>
</dbReference>
<comment type="subcellular location">
    <subcellularLocation>
        <location evidence="9">Cytoplasm</location>
    </subcellularLocation>
</comment>
<dbReference type="GO" id="GO:0003678">
    <property type="term" value="F:DNA helicase activity"/>
    <property type="evidence" value="ECO:0007669"/>
    <property type="project" value="TreeGrafter"/>
</dbReference>
<dbReference type="InterPro" id="IPR005118">
    <property type="entry name" value="TRCF_C"/>
</dbReference>
<feature type="domain" description="Helicase C-terminal" evidence="11">
    <location>
        <begin position="601"/>
        <end position="758"/>
    </location>
</feature>
<dbReference type="EC" id="3.6.4.-" evidence="9"/>
<evidence type="ECO:0000256" key="6">
    <source>
        <dbReference type="ARBA" id="ARBA00022840"/>
    </source>
</evidence>
<dbReference type="InterPro" id="IPR047112">
    <property type="entry name" value="RecG/Mfd"/>
</dbReference>
<evidence type="ECO:0000259" key="11">
    <source>
        <dbReference type="PROSITE" id="PS51194"/>
    </source>
</evidence>
<evidence type="ECO:0000256" key="7">
    <source>
        <dbReference type="ARBA" id="ARBA00023125"/>
    </source>
</evidence>
<dbReference type="PANTHER" id="PTHR47964:SF1">
    <property type="entry name" value="ATP-DEPENDENT DNA HELICASE HOMOLOG RECG, CHLOROPLASTIC"/>
    <property type="match status" value="1"/>
</dbReference>
<keyword evidence="8 9" id="KW-0234">DNA repair</keyword>
<keyword evidence="6 9" id="KW-0067">ATP-binding</keyword>
<keyword evidence="13" id="KW-1185">Reference proteome</keyword>
<keyword evidence="1 9" id="KW-0963">Cytoplasm</keyword>
<evidence type="ECO:0000256" key="9">
    <source>
        <dbReference type="HAMAP-Rule" id="MF_00969"/>
    </source>
</evidence>
<dbReference type="SMART" id="SM00982">
    <property type="entry name" value="TRCF"/>
    <property type="match status" value="1"/>
</dbReference>
<dbReference type="InterPro" id="IPR041471">
    <property type="entry name" value="UvrB_inter"/>
</dbReference>
<evidence type="ECO:0000256" key="2">
    <source>
        <dbReference type="ARBA" id="ARBA00022741"/>
    </source>
</evidence>
<dbReference type="PROSITE" id="PS51192">
    <property type="entry name" value="HELICASE_ATP_BIND_1"/>
    <property type="match status" value="1"/>
</dbReference>
<gene>
    <name evidence="9" type="primary">mfd</name>
    <name evidence="12" type="ORF">NA23_10270</name>
</gene>
<dbReference type="AlphaFoldDB" id="A0AAI8CNH4"/>
<keyword evidence="3 9" id="KW-0227">DNA damage</keyword>
<dbReference type="InterPro" id="IPR004576">
    <property type="entry name" value="Mfd"/>
</dbReference>
<dbReference type="InterPro" id="IPR001650">
    <property type="entry name" value="Helicase_C-like"/>
</dbReference>
<evidence type="ECO:0000259" key="10">
    <source>
        <dbReference type="PROSITE" id="PS51192"/>
    </source>
</evidence>
<dbReference type="InterPro" id="IPR014001">
    <property type="entry name" value="Helicase_ATP-bd"/>
</dbReference>
<dbReference type="SUPFAM" id="SSF52540">
    <property type="entry name" value="P-loop containing nucleoside triphosphate hydrolases"/>
    <property type="match status" value="3"/>
</dbReference>
<evidence type="ECO:0000313" key="13">
    <source>
        <dbReference type="Proteomes" id="UP000093740"/>
    </source>
</evidence>
<evidence type="ECO:0000313" key="12">
    <source>
        <dbReference type="EMBL" id="AMW33572.2"/>
    </source>
</evidence>
<evidence type="ECO:0000256" key="5">
    <source>
        <dbReference type="ARBA" id="ARBA00022806"/>
    </source>
</evidence>
<keyword evidence="5 12" id="KW-0347">Helicase</keyword>
<dbReference type="Pfam" id="PF17757">
    <property type="entry name" value="UvrB_inter"/>
    <property type="match status" value="1"/>
</dbReference>
<dbReference type="GO" id="GO:0003684">
    <property type="term" value="F:damaged DNA binding"/>
    <property type="evidence" value="ECO:0007669"/>
    <property type="project" value="InterPro"/>
</dbReference>
<organism evidence="12 13">
    <name type="scientific">Fervidobacterium islandicum</name>
    <dbReference type="NCBI Taxonomy" id="2423"/>
    <lineage>
        <taxon>Bacteria</taxon>
        <taxon>Thermotogati</taxon>
        <taxon>Thermotogota</taxon>
        <taxon>Thermotogae</taxon>
        <taxon>Thermotogales</taxon>
        <taxon>Fervidobacteriaceae</taxon>
        <taxon>Fervidobacterium</taxon>
    </lineage>
</organism>
<dbReference type="Pfam" id="PF03461">
    <property type="entry name" value="TRCF"/>
    <property type="match status" value="1"/>
</dbReference>
<dbReference type="SMART" id="SM00490">
    <property type="entry name" value="HELICc"/>
    <property type="match status" value="1"/>
</dbReference>
<dbReference type="Gene3D" id="3.30.2060.10">
    <property type="entry name" value="Penicillin-binding protein 1b domain"/>
    <property type="match status" value="1"/>
</dbReference>
<keyword evidence="4 9" id="KW-0378">Hydrolase</keyword>
<dbReference type="GO" id="GO:0005737">
    <property type="term" value="C:cytoplasm"/>
    <property type="evidence" value="ECO:0007669"/>
    <property type="project" value="UniProtKB-SubCell"/>
</dbReference>
<dbReference type="PANTHER" id="PTHR47964">
    <property type="entry name" value="ATP-DEPENDENT DNA HELICASE HOMOLOG RECG, CHLOROPLASTIC"/>
    <property type="match status" value="1"/>
</dbReference>
<dbReference type="SMART" id="SM00487">
    <property type="entry name" value="DEXDc"/>
    <property type="match status" value="1"/>
</dbReference>
<feature type="domain" description="Helicase ATP-binding" evidence="10">
    <location>
        <begin position="425"/>
        <end position="585"/>
    </location>
</feature>
<evidence type="ECO:0000256" key="4">
    <source>
        <dbReference type="ARBA" id="ARBA00022801"/>
    </source>
</evidence>
<dbReference type="Pfam" id="PF02559">
    <property type="entry name" value="CarD_TRCF_RID"/>
    <property type="match status" value="1"/>
</dbReference>
<dbReference type="InterPro" id="IPR011545">
    <property type="entry name" value="DEAD/DEAH_box_helicase_dom"/>
</dbReference>
<reference evidence="12 13" key="1">
    <citation type="journal article" date="2015" name="Stand. Genomic Sci.">
        <title>Genome sequence of a native-feather degrading extremely thermophilic Eubacterium, Fervidobacterium islandicum AW-1.</title>
        <authorList>
            <person name="Lee Y.J."/>
            <person name="Jeong H."/>
            <person name="Park G.S."/>
            <person name="Kwak Y."/>
            <person name="Lee S.J."/>
            <person name="Lee S.J."/>
            <person name="Park M.K."/>
            <person name="Kim J.Y."/>
            <person name="Kang H.K."/>
            <person name="Shin J.H."/>
            <person name="Lee D.W."/>
        </authorList>
    </citation>
    <scope>NUCLEOTIDE SEQUENCE [LARGE SCALE GENOMIC DNA]</scope>
    <source>
        <strain evidence="12 13">AW-1</strain>
    </source>
</reference>
<dbReference type="SMART" id="SM01058">
    <property type="entry name" value="CarD_TRCF"/>
    <property type="match status" value="1"/>
</dbReference>
<dbReference type="Pfam" id="PF00271">
    <property type="entry name" value="Helicase_C"/>
    <property type="match status" value="1"/>
</dbReference>
<protein>
    <recommendedName>
        <fullName evidence="9">Transcription-repair-coupling factor</fullName>
        <shortName evidence="9">TRCF</shortName>
        <ecNumber evidence="9">3.6.4.-</ecNumber>
    </recommendedName>
</protein>
<dbReference type="RefSeq" id="WP_084384101.1">
    <property type="nucleotide sequence ID" value="NZ_CP014334.2"/>
</dbReference>
<dbReference type="CDD" id="cd17991">
    <property type="entry name" value="DEXHc_TRCF"/>
    <property type="match status" value="1"/>
</dbReference>
<dbReference type="Gene3D" id="3.40.50.300">
    <property type="entry name" value="P-loop containing nucleotide triphosphate hydrolases"/>
    <property type="match status" value="2"/>
</dbReference>
<dbReference type="EMBL" id="CP014334">
    <property type="protein sequence ID" value="AMW33572.2"/>
    <property type="molecule type" value="Genomic_DNA"/>
</dbReference>
<dbReference type="GO" id="GO:0005524">
    <property type="term" value="F:ATP binding"/>
    <property type="evidence" value="ECO:0007669"/>
    <property type="project" value="UniProtKB-UniRule"/>
</dbReference>
<dbReference type="Gene3D" id="2.40.10.170">
    <property type="match status" value="1"/>
</dbReference>
<evidence type="ECO:0000256" key="8">
    <source>
        <dbReference type="ARBA" id="ARBA00023204"/>
    </source>
</evidence>
<sequence length="929" mass="106162">MINKAMNEIVIVPTEKDCEIEGYYYIPDYDVLPYENLSPSWYVRSRRIFALHLAIQGKLKGVCTLRSLLHFVMPPNVLKENTHLLKVGDRLSEPEKLFAKLGYERVFNVREGGTFSVRGEIIDYFGPDGLPVRLELFGNVIEDIRKFNLKTQRSEESLESAILLPAREFVLNGEYFKSAGEIILEPIENQLTGKFVSGTFLDYDVELYVKDRKSVIEHFTRFERELRKSMEEMGQDDKLRDYKRFGIIDYDLVLSKAKELPIEKAQFVVRKPQEEEYIPSEPVISEDELQVGDIVVHKKYGIARFNEIKKVDVNGVQREFLVLNFADSVLYVPIERIDLVEKYVGDEVNVKLDSLKKGTWSRKVEKAKKNIEELVRDLVLIYHARSSVRGLSLPGDADLEEEFAKTFPFVETPDQLNAISEVLEDLASEKPMDRLLVGDAGYGKTEVAIRAIFRTIVSGKQAVLLAPTTILAKQHYDNLVARFKPFGINVALLNRFSTKKEREEILEGVESGKIDLLVGTHSVLRDVKFADLGLVVIDEEQKFGVEQKEKFKKLRVNVNVLSMSATPIPRTLNMALSSLKDLSEIKTPPLGRKEIQVHIGPFDERIIRLAILREIGRGGQVIYVHNRVNSIYGVYERLKELVPEANIVIAHGQQPKSEMKRAIDAFYHKHADVLLCTTIVENGVDVPDANTLIVDDAHRYGLAQLYQLRGRVGRSDKIAFAYFFHGRNVNDKVLERLYAIKSYQGPGSGMKIAMKDMEIRGVGAIFGVEQHGYVNDLGLKYYLDLLNEAVMEYTGQVQSKIDTELEGIPGSIVIPEFYIYDPFERMRFYRRIASAISEQEILDIHEELVDRFGKMPESVENLLKYALLRIILWKRNVAKATISDVGLVVKFKSGKFEEISPSYIYNEKEDVYIFFVNLDELIEQSKVVV</sequence>
<dbReference type="Pfam" id="PF00270">
    <property type="entry name" value="DEAD"/>
    <property type="match status" value="1"/>
</dbReference>
<evidence type="ECO:0000256" key="3">
    <source>
        <dbReference type="ARBA" id="ARBA00022763"/>
    </source>
</evidence>
<comment type="similarity">
    <text evidence="9">In the C-terminal section; belongs to the helicase family. RecG subfamily.</text>
</comment>
<proteinExistence type="inferred from homology"/>
<dbReference type="InterPro" id="IPR027417">
    <property type="entry name" value="P-loop_NTPase"/>
</dbReference>
<accession>A0AAI8CNH4</accession>
<dbReference type="Proteomes" id="UP000093740">
    <property type="component" value="Chromosome"/>
</dbReference>
<keyword evidence="7 9" id="KW-0238">DNA-binding</keyword>
<keyword evidence="2 9" id="KW-0547">Nucleotide-binding</keyword>
<dbReference type="GO" id="GO:0000716">
    <property type="term" value="P:transcription-coupled nucleotide-excision repair, DNA damage recognition"/>
    <property type="evidence" value="ECO:0007669"/>
    <property type="project" value="UniProtKB-UniRule"/>
</dbReference>